<dbReference type="Gene3D" id="1.20.1250.20">
    <property type="entry name" value="MFS general substrate transporter like domains"/>
    <property type="match status" value="1"/>
</dbReference>
<evidence type="ECO:0000256" key="5">
    <source>
        <dbReference type="ARBA" id="ARBA00022989"/>
    </source>
</evidence>
<dbReference type="PATRIC" id="fig|537010.4.peg.128"/>
<organism evidence="9 10">
    <name type="scientific">Desulfitobacterium hafniense DP7</name>
    <dbReference type="NCBI Taxonomy" id="537010"/>
    <lineage>
        <taxon>Bacteria</taxon>
        <taxon>Bacillati</taxon>
        <taxon>Bacillota</taxon>
        <taxon>Clostridia</taxon>
        <taxon>Eubacteriales</taxon>
        <taxon>Desulfitobacteriaceae</taxon>
        <taxon>Desulfitobacterium</taxon>
    </lineage>
</organism>
<evidence type="ECO:0000259" key="8">
    <source>
        <dbReference type="PROSITE" id="PS50850"/>
    </source>
</evidence>
<dbReference type="Proteomes" id="UP000004416">
    <property type="component" value="Unassembled WGS sequence"/>
</dbReference>
<evidence type="ECO:0000256" key="6">
    <source>
        <dbReference type="ARBA" id="ARBA00023136"/>
    </source>
</evidence>
<dbReference type="InterPro" id="IPR005828">
    <property type="entry name" value="MFS_sugar_transport-like"/>
</dbReference>
<dbReference type="InterPro" id="IPR005829">
    <property type="entry name" value="Sugar_transporter_CS"/>
</dbReference>
<accession>G9XGS1</accession>
<comment type="caution">
    <text evidence="9">The sequence shown here is derived from an EMBL/GenBank/DDBJ whole genome shotgun (WGS) entry which is preliminary data.</text>
</comment>
<sequence>MEGGILAKTIDDYPVTSYVKRIVIASGGTAFLDGFNMIVASVALTLMGDEVAFTPAQMGLYASLYVLGVFLAAFVGGKFGDKFGRTKIYKTAPLAIVIVSVLLLFVHVPWALLVGRFLVGVFVGADYPMTNSIVSEYLPGAYRAKALVILMLAWYIGALVGSIVGFLMYGVGSGWPWLLFTPAVPAIIIFLLRLSVPESARWLVSQGRVAEAEKGLKKVFGNEADVKDLGSVVTGVQMKKTSLLTVFKQGYFKRFFFVAVFWVCQCAPVTVVFMFGPTILQSFGLGEGSISVLGTAIVYVFFMLGVIPAIRLIDSIPRRTTVIATFTMMAVALLLLGLFSNASPLIILILFAAYALPYGLQSVLDNIYPTELFPTEIRGTAVGTLTSISKLGGAIASFLFPIGLAGYGLGPMFIIGAVISVIGLVVSVFLAPETKGKTLEESSAL</sequence>
<evidence type="ECO:0000313" key="9">
    <source>
        <dbReference type="EMBL" id="EHL09106.1"/>
    </source>
</evidence>
<feature type="transmembrane region" description="Helical" evidence="7">
    <location>
        <begin position="88"/>
        <end position="108"/>
    </location>
</feature>
<name>G9XGS1_DESHA</name>
<keyword evidence="3" id="KW-0813">Transport</keyword>
<feature type="transmembrane region" description="Helical" evidence="7">
    <location>
        <begin position="175"/>
        <end position="196"/>
    </location>
</feature>
<evidence type="ECO:0000256" key="4">
    <source>
        <dbReference type="ARBA" id="ARBA00022692"/>
    </source>
</evidence>
<dbReference type="SUPFAM" id="SSF103473">
    <property type="entry name" value="MFS general substrate transporter"/>
    <property type="match status" value="1"/>
</dbReference>
<dbReference type="CDD" id="cd17316">
    <property type="entry name" value="MFS_SV2_like"/>
    <property type="match status" value="1"/>
</dbReference>
<protein>
    <submittedName>
        <fullName evidence="9">Transporter, major facilitator family protein</fullName>
    </submittedName>
</protein>
<dbReference type="PANTHER" id="PTHR48020:SF12">
    <property type="entry name" value="PROTON MYO-INOSITOL COTRANSPORTER"/>
    <property type="match status" value="1"/>
</dbReference>
<dbReference type="Pfam" id="PF00083">
    <property type="entry name" value="Sugar_tr"/>
    <property type="match status" value="1"/>
</dbReference>
<dbReference type="InterPro" id="IPR036259">
    <property type="entry name" value="MFS_trans_sf"/>
</dbReference>
<evidence type="ECO:0000256" key="7">
    <source>
        <dbReference type="SAM" id="Phobius"/>
    </source>
</evidence>
<evidence type="ECO:0000313" key="10">
    <source>
        <dbReference type="Proteomes" id="UP000004416"/>
    </source>
</evidence>
<feature type="transmembrane region" description="Helical" evidence="7">
    <location>
        <begin position="22"/>
        <end position="46"/>
    </location>
</feature>
<dbReference type="PROSITE" id="PS50850">
    <property type="entry name" value="MFS"/>
    <property type="match status" value="1"/>
</dbReference>
<feature type="transmembrane region" description="Helical" evidence="7">
    <location>
        <begin position="114"/>
        <end position="134"/>
    </location>
</feature>
<dbReference type="InterPro" id="IPR020846">
    <property type="entry name" value="MFS_dom"/>
</dbReference>
<dbReference type="InterPro" id="IPR050814">
    <property type="entry name" value="Myo-inositol_Transporter"/>
</dbReference>
<keyword evidence="5 7" id="KW-1133">Transmembrane helix</keyword>
<dbReference type="GO" id="GO:0022857">
    <property type="term" value="F:transmembrane transporter activity"/>
    <property type="evidence" value="ECO:0007669"/>
    <property type="project" value="InterPro"/>
</dbReference>
<comment type="subcellular location">
    <subcellularLocation>
        <location evidence="1">Cell membrane</location>
        <topology evidence="1">Multi-pass membrane protein</topology>
    </subcellularLocation>
</comment>
<feature type="transmembrane region" description="Helical" evidence="7">
    <location>
        <begin position="288"/>
        <end position="310"/>
    </location>
</feature>
<dbReference type="PROSITE" id="PS00217">
    <property type="entry name" value="SUGAR_TRANSPORT_2"/>
    <property type="match status" value="1"/>
</dbReference>
<feature type="transmembrane region" description="Helical" evidence="7">
    <location>
        <begin position="58"/>
        <end position="76"/>
    </location>
</feature>
<dbReference type="HOGENOM" id="CLU_001265_46_6_9"/>
<comment type="similarity">
    <text evidence="2">Belongs to the major facilitator superfamily. Sugar transporter (TC 2.A.1.1) family.</text>
</comment>
<reference evidence="9 10" key="1">
    <citation type="submission" date="2011-08" db="EMBL/GenBank/DDBJ databases">
        <authorList>
            <person name="Weinstock G."/>
            <person name="Sodergren E."/>
            <person name="Clifton S."/>
            <person name="Fulton L."/>
            <person name="Fulton B."/>
            <person name="Courtney L."/>
            <person name="Fronick C."/>
            <person name="Harrison M."/>
            <person name="Strong C."/>
            <person name="Farmer C."/>
            <person name="Delahaunty K."/>
            <person name="Markovic C."/>
            <person name="Hall O."/>
            <person name="Minx P."/>
            <person name="Tomlinson C."/>
            <person name="Mitreva M."/>
            <person name="Hou S."/>
            <person name="Chen J."/>
            <person name="Wollam A."/>
            <person name="Pepin K.H."/>
            <person name="Johnson M."/>
            <person name="Bhonagiri V."/>
            <person name="Zhang X."/>
            <person name="Suruliraj S."/>
            <person name="Warren W."/>
            <person name="Chinwalla A."/>
            <person name="Mardis E.R."/>
            <person name="Wilson R.K."/>
        </authorList>
    </citation>
    <scope>NUCLEOTIDE SEQUENCE [LARGE SCALE GENOMIC DNA]</scope>
    <source>
        <strain evidence="9 10">DP7</strain>
    </source>
</reference>
<dbReference type="EMBL" id="AFZX01000005">
    <property type="protein sequence ID" value="EHL09106.1"/>
    <property type="molecule type" value="Genomic_DNA"/>
</dbReference>
<evidence type="ECO:0000256" key="3">
    <source>
        <dbReference type="ARBA" id="ARBA00022448"/>
    </source>
</evidence>
<dbReference type="GO" id="GO:0005886">
    <property type="term" value="C:plasma membrane"/>
    <property type="evidence" value="ECO:0007669"/>
    <property type="project" value="UniProtKB-SubCell"/>
</dbReference>
<feature type="transmembrane region" description="Helical" evidence="7">
    <location>
        <begin position="146"/>
        <end position="169"/>
    </location>
</feature>
<dbReference type="PANTHER" id="PTHR48020">
    <property type="entry name" value="PROTON MYO-INOSITOL COTRANSPORTER"/>
    <property type="match status" value="1"/>
</dbReference>
<evidence type="ECO:0000256" key="2">
    <source>
        <dbReference type="ARBA" id="ARBA00010992"/>
    </source>
</evidence>
<evidence type="ECO:0000256" key="1">
    <source>
        <dbReference type="ARBA" id="ARBA00004651"/>
    </source>
</evidence>
<gene>
    <name evidence="9" type="ORF">HMPREF0322_00137</name>
</gene>
<keyword evidence="4 7" id="KW-0812">Transmembrane</keyword>
<feature type="transmembrane region" description="Helical" evidence="7">
    <location>
        <begin position="412"/>
        <end position="431"/>
    </location>
</feature>
<feature type="transmembrane region" description="Helical" evidence="7">
    <location>
        <begin position="255"/>
        <end position="276"/>
    </location>
</feature>
<dbReference type="AlphaFoldDB" id="G9XGS1"/>
<keyword evidence="6 7" id="KW-0472">Membrane</keyword>
<feature type="domain" description="Major facilitator superfamily (MFS) profile" evidence="8">
    <location>
        <begin position="22"/>
        <end position="435"/>
    </location>
</feature>
<proteinExistence type="inferred from homology"/>